<feature type="region of interest" description="Disordered" evidence="1">
    <location>
        <begin position="200"/>
        <end position="219"/>
    </location>
</feature>
<sequence>MLVGAHSATTLCPRSSPPATHWDSRGSPHRPKTVSGSCADSPRWPKSTHVALAALSSRRARERLAGPDADSVTTGTTSLPGTTARCRCKERSAFAPELSGKLPPPSGPVIFTEALCNGQRGFEEAGRIFACVEAGVPSQGRAALDLLDGPSLSAASPRRSHSPAMAPYAPTVTLHSGRAGGPPPTPGRLAIREFLSAFGVPASGGPPRTYDGHADGGQQ</sequence>
<feature type="region of interest" description="Disordered" evidence="1">
    <location>
        <begin position="61"/>
        <end position="82"/>
    </location>
</feature>
<dbReference type="EMBL" id="KN125407">
    <property type="protein sequence ID" value="KFO18431.1"/>
    <property type="molecule type" value="Genomic_DNA"/>
</dbReference>
<feature type="region of interest" description="Disordered" evidence="1">
    <location>
        <begin position="153"/>
        <end position="187"/>
    </location>
</feature>
<gene>
    <name evidence="2" type="ORF">H920_20199</name>
</gene>
<evidence type="ECO:0000313" key="3">
    <source>
        <dbReference type="Proteomes" id="UP000028990"/>
    </source>
</evidence>
<protein>
    <submittedName>
        <fullName evidence="2">Hibernation-associated plasma protein HP-20</fullName>
    </submittedName>
</protein>
<name>A0A091D6E6_FUKDA</name>
<accession>A0A091D6E6</accession>
<reference evidence="2 3" key="1">
    <citation type="submission" date="2013-11" db="EMBL/GenBank/DDBJ databases">
        <title>The Damaraland mole rat (Fukomys damarensis) genome and evolution of African mole rats.</title>
        <authorList>
            <person name="Gladyshev V.N."/>
            <person name="Fang X."/>
        </authorList>
    </citation>
    <scope>NUCLEOTIDE SEQUENCE [LARGE SCALE GENOMIC DNA]</scope>
    <source>
        <tissue evidence="2">Liver</tissue>
    </source>
</reference>
<dbReference type="Proteomes" id="UP000028990">
    <property type="component" value="Unassembled WGS sequence"/>
</dbReference>
<dbReference type="AlphaFoldDB" id="A0A091D6E6"/>
<proteinExistence type="predicted"/>
<feature type="compositionally biased region" description="Low complexity" evidence="1">
    <location>
        <begin position="73"/>
        <end position="82"/>
    </location>
</feature>
<evidence type="ECO:0000256" key="1">
    <source>
        <dbReference type="SAM" id="MobiDB-lite"/>
    </source>
</evidence>
<feature type="compositionally biased region" description="Basic and acidic residues" evidence="1">
    <location>
        <begin position="210"/>
        <end position="219"/>
    </location>
</feature>
<feature type="region of interest" description="Disordered" evidence="1">
    <location>
        <begin position="1"/>
        <end position="43"/>
    </location>
</feature>
<evidence type="ECO:0000313" key="2">
    <source>
        <dbReference type="EMBL" id="KFO18431.1"/>
    </source>
</evidence>
<feature type="compositionally biased region" description="Low complexity" evidence="1">
    <location>
        <begin position="153"/>
        <end position="167"/>
    </location>
</feature>
<keyword evidence="3" id="KW-1185">Reference proteome</keyword>
<organism evidence="2 3">
    <name type="scientific">Fukomys damarensis</name>
    <name type="common">Damaraland mole rat</name>
    <name type="synonym">Cryptomys damarensis</name>
    <dbReference type="NCBI Taxonomy" id="885580"/>
    <lineage>
        <taxon>Eukaryota</taxon>
        <taxon>Metazoa</taxon>
        <taxon>Chordata</taxon>
        <taxon>Craniata</taxon>
        <taxon>Vertebrata</taxon>
        <taxon>Euteleostomi</taxon>
        <taxon>Mammalia</taxon>
        <taxon>Eutheria</taxon>
        <taxon>Euarchontoglires</taxon>
        <taxon>Glires</taxon>
        <taxon>Rodentia</taxon>
        <taxon>Hystricomorpha</taxon>
        <taxon>Bathyergidae</taxon>
        <taxon>Fukomys</taxon>
    </lineage>
</organism>